<dbReference type="AlphaFoldDB" id="A0BMC4"/>
<dbReference type="SUPFAM" id="SSF48371">
    <property type="entry name" value="ARM repeat"/>
    <property type="match status" value="1"/>
</dbReference>
<dbReference type="RefSeq" id="XP_001427089.1">
    <property type="nucleotide sequence ID" value="XM_001427052.2"/>
</dbReference>
<dbReference type="PANTHER" id="PTHR23316">
    <property type="entry name" value="IMPORTIN ALPHA"/>
    <property type="match status" value="1"/>
</dbReference>
<dbReference type="InParanoid" id="A0BMC4"/>
<dbReference type="Proteomes" id="UP000000600">
    <property type="component" value="Unassembled WGS sequence"/>
</dbReference>
<dbReference type="EMBL" id="CT868004">
    <property type="protein sequence ID" value="CAK59691.1"/>
    <property type="molecule type" value="Genomic_DNA"/>
</dbReference>
<keyword evidence="2" id="KW-0813">Transport</keyword>
<dbReference type="HOGENOM" id="CLU_646347_0_0_1"/>
<accession>A0BMC4</accession>
<evidence type="ECO:0000256" key="1">
    <source>
        <dbReference type="ARBA" id="ARBA00010394"/>
    </source>
</evidence>
<proteinExistence type="inferred from homology"/>
<dbReference type="OrthoDB" id="292679at2759"/>
<protein>
    <submittedName>
        <fullName evidence="4">Uncharacterized protein</fullName>
    </submittedName>
</protein>
<dbReference type="GO" id="GO:0005634">
    <property type="term" value="C:nucleus"/>
    <property type="evidence" value="ECO:0000318"/>
    <property type="project" value="GO_Central"/>
</dbReference>
<dbReference type="GO" id="GO:0061608">
    <property type="term" value="F:nuclear import signal receptor activity"/>
    <property type="evidence" value="ECO:0000318"/>
    <property type="project" value="GO_Central"/>
</dbReference>
<reference evidence="4 5" key="1">
    <citation type="journal article" date="2006" name="Nature">
        <title>Global trends of whole-genome duplications revealed by the ciliate Paramecium tetraurelia.</title>
        <authorList>
            <consortium name="Genoscope"/>
            <person name="Aury J.-M."/>
            <person name="Jaillon O."/>
            <person name="Duret L."/>
            <person name="Noel B."/>
            <person name="Jubin C."/>
            <person name="Porcel B.M."/>
            <person name="Segurens B."/>
            <person name="Daubin V."/>
            <person name="Anthouard V."/>
            <person name="Aiach N."/>
            <person name="Arnaiz O."/>
            <person name="Billaut A."/>
            <person name="Beisson J."/>
            <person name="Blanc I."/>
            <person name="Bouhouche K."/>
            <person name="Camara F."/>
            <person name="Duharcourt S."/>
            <person name="Guigo R."/>
            <person name="Gogendeau D."/>
            <person name="Katinka M."/>
            <person name="Keller A.-M."/>
            <person name="Kissmehl R."/>
            <person name="Klotz C."/>
            <person name="Koll F."/>
            <person name="Le Moue A."/>
            <person name="Lepere C."/>
            <person name="Malinsky S."/>
            <person name="Nowacki M."/>
            <person name="Nowak J.K."/>
            <person name="Plattner H."/>
            <person name="Poulain J."/>
            <person name="Ruiz F."/>
            <person name="Serrano V."/>
            <person name="Zagulski M."/>
            <person name="Dessen P."/>
            <person name="Betermier M."/>
            <person name="Weissenbach J."/>
            <person name="Scarpelli C."/>
            <person name="Schachter V."/>
            <person name="Sperling L."/>
            <person name="Meyer E."/>
            <person name="Cohen J."/>
            <person name="Wincker P."/>
        </authorList>
    </citation>
    <scope>NUCLEOTIDE SEQUENCE [LARGE SCALE GENOMIC DNA]</scope>
    <source>
        <strain evidence="4 5">Stock d4-2</strain>
    </source>
</reference>
<dbReference type="GeneID" id="5012873"/>
<comment type="similarity">
    <text evidence="1">Belongs to the importin alpha family.</text>
</comment>
<dbReference type="Gene3D" id="1.25.10.10">
    <property type="entry name" value="Leucine-rich Repeat Variant"/>
    <property type="match status" value="1"/>
</dbReference>
<dbReference type="GO" id="GO:0006607">
    <property type="term" value="P:NLS-bearing protein import into nucleus"/>
    <property type="evidence" value="ECO:0000318"/>
    <property type="project" value="GO_Central"/>
</dbReference>
<name>A0BMC4_PARTE</name>
<dbReference type="InterPro" id="IPR011989">
    <property type="entry name" value="ARM-like"/>
</dbReference>
<dbReference type="KEGG" id="ptm:GSPATT00030327001"/>
<gene>
    <name evidence="4" type="ORF">GSPATT00030327001</name>
</gene>
<organism evidence="4 5">
    <name type="scientific">Paramecium tetraurelia</name>
    <dbReference type="NCBI Taxonomy" id="5888"/>
    <lineage>
        <taxon>Eukaryota</taxon>
        <taxon>Sar</taxon>
        <taxon>Alveolata</taxon>
        <taxon>Ciliophora</taxon>
        <taxon>Intramacronucleata</taxon>
        <taxon>Oligohymenophorea</taxon>
        <taxon>Peniculida</taxon>
        <taxon>Parameciidae</taxon>
        <taxon>Paramecium</taxon>
    </lineage>
</organism>
<dbReference type="OMA" id="TEYECII"/>
<keyword evidence="5" id="KW-1185">Reference proteome</keyword>
<keyword evidence="3" id="KW-0653">Protein transport</keyword>
<evidence type="ECO:0000313" key="5">
    <source>
        <dbReference type="Proteomes" id="UP000000600"/>
    </source>
</evidence>
<evidence type="ECO:0000256" key="3">
    <source>
        <dbReference type="ARBA" id="ARBA00022927"/>
    </source>
</evidence>
<evidence type="ECO:0000313" key="4">
    <source>
        <dbReference type="EMBL" id="CAK59691.1"/>
    </source>
</evidence>
<evidence type="ECO:0000256" key="2">
    <source>
        <dbReference type="ARBA" id="ARBA00022448"/>
    </source>
</evidence>
<dbReference type="InterPro" id="IPR016024">
    <property type="entry name" value="ARM-type_fold"/>
</dbReference>
<sequence>MSQHRLREMRENFHSEMRKKSLEQTFKLKRLVTTSVKHYPIEQLIDIVDKLKRYEELNDEEHQIMISILDDIQQTAINDPALFCEWAEHLRIIKTLVDSMCLGSNPKYSIMATKAANCFRQLVKQKKPRFYVNEHFDKVCGIYKSWMDSDSSLLKENGMRGLNQLVELHSPKFSKYDIVETVLKSLQVNRNNDQALRILATITNSIDDDNQVIAILRIASKLIENADINLKEKGLMIVENASKNIQNIQFVLTMRIMQSIMNLIYHKDRNIQKLSLSILLNLSFTSELDECAKLQDLGIVETLYKLLKNTQYSHYRMYGSMIFNNLMASCQLNLDSIISNKQVMVAVFDLMEKDVVDVRRELYQAFKNFLVISSKKQLLMVMDSGLLDYEVLGLDASDNKIVVLSLETLTIIMKQFQQTEYECIILQYLENTRAKRKIEVLSQDSKGERVGYLAYEFLIEFYDSEQ</sequence>
<dbReference type="GO" id="GO:0008139">
    <property type="term" value="F:nuclear localization sequence binding"/>
    <property type="evidence" value="ECO:0000318"/>
    <property type="project" value="GO_Central"/>
</dbReference>